<protein>
    <submittedName>
        <fullName evidence="4">Secretin</fullName>
    </submittedName>
</protein>
<evidence type="ECO:0000313" key="5">
    <source>
        <dbReference type="Proteomes" id="UP000182567"/>
    </source>
</evidence>
<reference evidence="5" key="1">
    <citation type="submission" date="2016-10" db="EMBL/GenBank/DDBJ databases">
        <title>Pseudomonas frederiksbergensis ERGS4:02 complete genome.</title>
        <authorList>
            <person name="Kumar R."/>
            <person name="Acharya V."/>
            <person name="Singh D."/>
        </authorList>
    </citation>
    <scope>NUCLEOTIDE SEQUENCE [LARGE SCALE GENOMIC DNA]</scope>
    <source>
        <strain evidence="5">ERGS4:02</strain>
    </source>
</reference>
<accession>A0A1J0EF80</accession>
<gene>
    <name evidence="4" type="ORF">BLL42_02760</name>
</gene>
<dbReference type="RefSeq" id="WP_071550699.1">
    <property type="nucleotide sequence ID" value="NZ_CP017886.1"/>
</dbReference>
<evidence type="ECO:0000313" key="4">
    <source>
        <dbReference type="EMBL" id="APC14702.1"/>
    </source>
</evidence>
<evidence type="ECO:0000256" key="1">
    <source>
        <dbReference type="SAM" id="MobiDB-lite"/>
    </source>
</evidence>
<sequence>MSLRTLLTTLLLTCSFSVVAATEVVQLNNRTSADLLPVAQNFIGRDGKVSAYGNQLIVNAEPDKIDELKALIAQLDTVPKRLLITVDTNENNQHNNADQQTQIITYSTYSTDSREGGIQQVQTSEGTPALIQVGQSVPLTNTQTDAYAALPNQGSTSRQPQTQPQTNTSGQSQNPANNYAHLQSQTQYRNVTQGFYVTASVTGNIVHLAISTNRDRMSQERPDVVNVQSTDTTVSGRLGEWITLAGVNRQTQADKQAMSRSYSTQGRDDMTLRVKVDALD</sequence>
<feature type="chain" id="PRO_5009610776" evidence="2">
    <location>
        <begin position="21"/>
        <end position="280"/>
    </location>
</feature>
<evidence type="ECO:0000259" key="3">
    <source>
        <dbReference type="Pfam" id="PF03958"/>
    </source>
</evidence>
<dbReference type="Pfam" id="PF03958">
    <property type="entry name" value="Secretin_N"/>
    <property type="match status" value="1"/>
</dbReference>
<dbReference type="GeneID" id="46907123"/>
<feature type="compositionally biased region" description="Low complexity" evidence="1">
    <location>
        <begin position="153"/>
        <end position="174"/>
    </location>
</feature>
<keyword evidence="2" id="KW-0732">Signal</keyword>
<feature type="domain" description="NolW-like" evidence="3">
    <location>
        <begin position="22"/>
        <end position="78"/>
    </location>
</feature>
<dbReference type="Proteomes" id="UP000182567">
    <property type="component" value="Chromosome"/>
</dbReference>
<dbReference type="Gene3D" id="3.30.1370.120">
    <property type="match status" value="1"/>
</dbReference>
<dbReference type="EMBL" id="CP017886">
    <property type="protein sequence ID" value="APC14702.1"/>
    <property type="molecule type" value="Genomic_DNA"/>
</dbReference>
<proteinExistence type="predicted"/>
<dbReference type="InterPro" id="IPR005644">
    <property type="entry name" value="NolW-like"/>
</dbReference>
<dbReference type="AlphaFoldDB" id="A0A1J0EF80"/>
<dbReference type="OrthoDB" id="5608150at2"/>
<feature type="signal peptide" evidence="2">
    <location>
        <begin position="1"/>
        <end position="20"/>
    </location>
</feature>
<evidence type="ECO:0000256" key="2">
    <source>
        <dbReference type="SAM" id="SignalP"/>
    </source>
</evidence>
<dbReference type="InterPro" id="IPR038591">
    <property type="entry name" value="NolW-like_sf"/>
</dbReference>
<feature type="region of interest" description="Disordered" evidence="1">
    <location>
        <begin position="150"/>
        <end position="177"/>
    </location>
</feature>
<name>A0A1J0EF80_9PSED</name>
<organism evidence="4 5">
    <name type="scientific">Pseudomonas frederiksbergensis</name>
    <dbReference type="NCBI Taxonomy" id="104087"/>
    <lineage>
        <taxon>Bacteria</taxon>
        <taxon>Pseudomonadati</taxon>
        <taxon>Pseudomonadota</taxon>
        <taxon>Gammaproteobacteria</taxon>
        <taxon>Pseudomonadales</taxon>
        <taxon>Pseudomonadaceae</taxon>
        <taxon>Pseudomonas</taxon>
    </lineage>
</organism>